<evidence type="ECO:0000313" key="11">
    <source>
        <dbReference type="Proteomes" id="UP000002772"/>
    </source>
</evidence>
<evidence type="ECO:0000256" key="1">
    <source>
        <dbReference type="ARBA" id="ARBA00004442"/>
    </source>
</evidence>
<organism evidence="10 11">
    <name type="scientific">Hallella multisaccharivorax DSM 17128</name>
    <dbReference type="NCBI Taxonomy" id="688246"/>
    <lineage>
        <taxon>Bacteria</taxon>
        <taxon>Pseudomonadati</taxon>
        <taxon>Bacteroidota</taxon>
        <taxon>Bacteroidia</taxon>
        <taxon>Bacteroidales</taxon>
        <taxon>Prevotellaceae</taxon>
        <taxon>Hallella</taxon>
    </lineage>
</organism>
<comment type="subcellular location">
    <subcellularLocation>
        <location evidence="1">Cell outer membrane</location>
    </subcellularLocation>
</comment>
<dbReference type="OrthoDB" id="9807719at2"/>
<keyword evidence="8" id="KW-0175">Coiled coil</keyword>
<evidence type="ECO:0000313" key="10">
    <source>
        <dbReference type="EMBL" id="EGN56732.1"/>
    </source>
</evidence>
<evidence type="ECO:0000256" key="7">
    <source>
        <dbReference type="ARBA" id="ARBA00023237"/>
    </source>
</evidence>
<comment type="similarity">
    <text evidence="2">Belongs to the outer membrane factor (OMF) (TC 1.B.17) family.</text>
</comment>
<evidence type="ECO:0000256" key="8">
    <source>
        <dbReference type="SAM" id="Coils"/>
    </source>
</evidence>
<keyword evidence="9" id="KW-0732">Signal</keyword>
<evidence type="ECO:0000256" key="6">
    <source>
        <dbReference type="ARBA" id="ARBA00023136"/>
    </source>
</evidence>
<dbReference type="AlphaFoldDB" id="F8NA69"/>
<accession>F8NA69</accession>
<dbReference type="GO" id="GO:0015288">
    <property type="term" value="F:porin activity"/>
    <property type="evidence" value="ECO:0007669"/>
    <property type="project" value="TreeGrafter"/>
</dbReference>
<evidence type="ECO:0000256" key="2">
    <source>
        <dbReference type="ARBA" id="ARBA00007613"/>
    </source>
</evidence>
<dbReference type="PANTHER" id="PTHR30026">
    <property type="entry name" value="OUTER MEMBRANE PROTEIN TOLC"/>
    <property type="match status" value="1"/>
</dbReference>
<dbReference type="SUPFAM" id="SSF56954">
    <property type="entry name" value="Outer membrane efflux proteins (OEP)"/>
    <property type="match status" value="1"/>
</dbReference>
<dbReference type="EMBL" id="GL945017">
    <property type="protein sequence ID" value="EGN56732.1"/>
    <property type="molecule type" value="Genomic_DNA"/>
</dbReference>
<dbReference type="STRING" id="688246.Premu_1303"/>
<evidence type="ECO:0000256" key="5">
    <source>
        <dbReference type="ARBA" id="ARBA00022692"/>
    </source>
</evidence>
<dbReference type="GO" id="GO:0009279">
    <property type="term" value="C:cell outer membrane"/>
    <property type="evidence" value="ECO:0007669"/>
    <property type="project" value="UniProtKB-SubCell"/>
</dbReference>
<keyword evidence="7" id="KW-0998">Cell outer membrane</keyword>
<dbReference type="eggNOG" id="COG1538">
    <property type="taxonomic scope" value="Bacteria"/>
</dbReference>
<keyword evidence="5" id="KW-0812">Transmembrane</keyword>
<dbReference type="InterPro" id="IPR003423">
    <property type="entry name" value="OMP_efflux"/>
</dbReference>
<proteinExistence type="inferred from homology"/>
<dbReference type="HOGENOM" id="CLU_012817_12_1_10"/>
<feature type="chain" id="PRO_5003375533" evidence="9">
    <location>
        <begin position="23"/>
        <end position="509"/>
    </location>
</feature>
<name>F8NA69_9BACT</name>
<keyword evidence="3" id="KW-0813">Transport</keyword>
<dbReference type="Pfam" id="PF02321">
    <property type="entry name" value="OEP"/>
    <property type="match status" value="1"/>
</dbReference>
<dbReference type="GO" id="GO:0015562">
    <property type="term" value="F:efflux transmembrane transporter activity"/>
    <property type="evidence" value="ECO:0007669"/>
    <property type="project" value="InterPro"/>
</dbReference>
<keyword evidence="11" id="KW-1185">Reference proteome</keyword>
<protein>
    <submittedName>
        <fullName evidence="10">Outer membrane efflux protein</fullName>
    </submittedName>
</protein>
<keyword evidence="4" id="KW-1134">Transmembrane beta strand</keyword>
<evidence type="ECO:0000256" key="3">
    <source>
        <dbReference type="ARBA" id="ARBA00022448"/>
    </source>
</evidence>
<evidence type="ECO:0000256" key="9">
    <source>
        <dbReference type="SAM" id="SignalP"/>
    </source>
</evidence>
<evidence type="ECO:0000256" key="4">
    <source>
        <dbReference type="ARBA" id="ARBA00022452"/>
    </source>
</evidence>
<reference evidence="11" key="1">
    <citation type="journal article" date="2011" name="Stand. Genomic Sci.">
        <title>Non-contiguous finished genome sequence of the opportunistic oral pathogen Prevotella multisaccharivorax type strain (PPPA20).</title>
        <authorList>
            <person name="Pati A."/>
            <person name="Gronow S."/>
            <person name="Lu M."/>
            <person name="Lapidus A."/>
            <person name="Nolan M."/>
            <person name="Lucas S."/>
            <person name="Hammon N."/>
            <person name="Deshpande S."/>
            <person name="Cheng J.F."/>
            <person name="Tapia R."/>
            <person name="Han C."/>
            <person name="Goodwin L."/>
            <person name="Pitluck S."/>
            <person name="Liolios K."/>
            <person name="Pagani I."/>
            <person name="Mavromatis K."/>
            <person name="Mikhailova N."/>
            <person name="Huntemann M."/>
            <person name="Chen A."/>
            <person name="Palaniappan K."/>
            <person name="Land M."/>
            <person name="Hauser L."/>
            <person name="Detter J.C."/>
            <person name="Brambilla E.M."/>
            <person name="Rohde M."/>
            <person name="Goker M."/>
            <person name="Woyke T."/>
            <person name="Bristow J."/>
            <person name="Eisen J.A."/>
            <person name="Markowitz V."/>
            <person name="Hugenholtz P."/>
            <person name="Kyrpides N.C."/>
            <person name="Klenk H.P."/>
            <person name="Ivanova N."/>
        </authorList>
    </citation>
    <scope>NUCLEOTIDE SEQUENCE [LARGE SCALE GENOMIC DNA]</scope>
    <source>
        <strain evidence="11">DSM 17128</strain>
    </source>
</reference>
<keyword evidence="6" id="KW-0472">Membrane</keyword>
<dbReference type="Gene3D" id="1.20.1600.10">
    <property type="entry name" value="Outer membrane efflux proteins (OEP)"/>
    <property type="match status" value="1"/>
</dbReference>
<feature type="coiled-coil region" evidence="8">
    <location>
        <begin position="428"/>
        <end position="462"/>
    </location>
</feature>
<dbReference type="InterPro" id="IPR051906">
    <property type="entry name" value="TolC-like"/>
</dbReference>
<dbReference type="Proteomes" id="UP000002772">
    <property type="component" value="Unassembled WGS sequence"/>
</dbReference>
<sequence>MRKSTIAILFVCFSGYFPPAIAQQVLTLDSCRALALRNNKQLQVSRINREMTEYARKSARTQYLPKVDAMAGYSYFSREISLLSKGQKNALSNIGTTGVSQLNSDLSADIGNHLTNMVKQGLITPQQAQQVGGLMQQFANGPVTQYVEGLGNTIGKKVVDAFRTDTHNIFAGSIFVRQPIFMGGAITAANRMADIATQMADDNITLKDQSTLFNIDQAYWMVVSLRQKQKLAYSFRDLVKKLDDDVQKMIRQGVATRADGLKVQVRVNEADMQITQVDDGLVLSKMLLCQLCGLPMDDNITLADENKSQIDIDESVTAENYTPDKDVSSRPEVRLLQQSVALGEQNTKLVRSAFLPHLALTGGYSIANPNVFNGFQKTFSGVWNVGVMLQVPVWNWFEARYKVRASEAATGMARLELADAQEKINLQITQSRFKVKEARKRLAMAEKNIASAEENLRCAQVGFKEGVMESTDVLAAQTAWEKAQSQKIDAQVEVKLAQVNLEKALGILQ</sequence>
<dbReference type="GO" id="GO:1990281">
    <property type="term" value="C:efflux pump complex"/>
    <property type="evidence" value="ECO:0007669"/>
    <property type="project" value="TreeGrafter"/>
</dbReference>
<feature type="signal peptide" evidence="9">
    <location>
        <begin position="1"/>
        <end position="22"/>
    </location>
</feature>
<dbReference type="RefSeq" id="WP_007573997.1">
    <property type="nucleotide sequence ID" value="NZ_BPTS01000001.1"/>
</dbReference>
<gene>
    <name evidence="10" type="ORF">Premu_1303</name>
</gene>
<dbReference type="PANTHER" id="PTHR30026:SF20">
    <property type="entry name" value="OUTER MEMBRANE PROTEIN TOLC"/>
    <property type="match status" value="1"/>
</dbReference>